<feature type="transmembrane region" description="Helical" evidence="11">
    <location>
        <begin position="256"/>
        <end position="278"/>
    </location>
</feature>
<proteinExistence type="inferred from homology"/>
<dbReference type="GO" id="GO:0140359">
    <property type="term" value="F:ABC-type transporter activity"/>
    <property type="evidence" value="ECO:0007669"/>
    <property type="project" value="InterPro"/>
</dbReference>
<keyword evidence="8 11" id="KW-1133">Transmembrane helix</keyword>
<feature type="domain" description="ABC transmembrane type-2" evidence="12">
    <location>
        <begin position="55"/>
        <end position="280"/>
    </location>
</feature>
<feature type="transmembrane region" description="Helical" evidence="11">
    <location>
        <begin position="53"/>
        <end position="79"/>
    </location>
</feature>
<feature type="transmembrane region" description="Helical" evidence="11">
    <location>
        <begin position="91"/>
        <end position="116"/>
    </location>
</feature>
<evidence type="ECO:0000256" key="6">
    <source>
        <dbReference type="ARBA" id="ARBA00022692"/>
    </source>
</evidence>
<protein>
    <recommendedName>
        <fullName evidence="11">Transport permease protein</fullName>
    </recommendedName>
</protein>
<comment type="caution">
    <text evidence="13">The sequence shown here is derived from an EMBL/GenBank/DDBJ whole genome shotgun (WGS) entry which is preliminary data.</text>
</comment>
<keyword evidence="6 11" id="KW-0812">Transmembrane</keyword>
<dbReference type="Pfam" id="PF01061">
    <property type="entry name" value="ABC2_membrane"/>
    <property type="match status" value="1"/>
</dbReference>
<feature type="transmembrane region" description="Helical" evidence="11">
    <location>
        <begin position="137"/>
        <end position="160"/>
    </location>
</feature>
<comment type="subcellular location">
    <subcellularLocation>
        <location evidence="1 11">Cell membrane</location>
        <topology evidence="1 11">Multi-pass membrane protein</topology>
    </subcellularLocation>
</comment>
<dbReference type="PRINTS" id="PR00164">
    <property type="entry name" value="ABC2TRNSPORT"/>
</dbReference>
<evidence type="ECO:0000256" key="8">
    <source>
        <dbReference type="ARBA" id="ARBA00022989"/>
    </source>
</evidence>
<accession>A0A844G309</accession>
<dbReference type="Proteomes" id="UP000435649">
    <property type="component" value="Unassembled WGS sequence"/>
</dbReference>
<gene>
    <name evidence="13" type="ORF">FYJ85_07635</name>
</gene>
<name>A0A844G309_9BACT</name>
<dbReference type="PIRSF" id="PIRSF006648">
    <property type="entry name" value="DrrB"/>
    <property type="match status" value="1"/>
</dbReference>
<evidence type="ECO:0000256" key="2">
    <source>
        <dbReference type="ARBA" id="ARBA00007783"/>
    </source>
</evidence>
<evidence type="ECO:0000313" key="13">
    <source>
        <dbReference type="EMBL" id="MST96918.1"/>
    </source>
</evidence>
<evidence type="ECO:0000256" key="4">
    <source>
        <dbReference type="ARBA" id="ARBA00022475"/>
    </source>
</evidence>
<dbReference type="GO" id="GO:0015774">
    <property type="term" value="P:polysaccharide transport"/>
    <property type="evidence" value="ECO:0007669"/>
    <property type="project" value="UniProtKB-KW"/>
</dbReference>
<keyword evidence="3 11" id="KW-0813">Transport</keyword>
<organism evidence="13 14">
    <name type="scientific">Victivallis lenta</name>
    <dbReference type="NCBI Taxonomy" id="2606640"/>
    <lineage>
        <taxon>Bacteria</taxon>
        <taxon>Pseudomonadati</taxon>
        <taxon>Lentisphaerota</taxon>
        <taxon>Lentisphaeria</taxon>
        <taxon>Victivallales</taxon>
        <taxon>Victivallaceae</taxon>
        <taxon>Victivallis</taxon>
    </lineage>
</organism>
<comment type="similarity">
    <text evidence="2 11">Belongs to the ABC-2 integral membrane protein family.</text>
</comment>
<feature type="transmembrane region" description="Helical" evidence="11">
    <location>
        <begin position="203"/>
        <end position="221"/>
    </location>
</feature>
<evidence type="ECO:0000259" key="12">
    <source>
        <dbReference type="PROSITE" id="PS51012"/>
    </source>
</evidence>
<dbReference type="InterPro" id="IPR000412">
    <property type="entry name" value="ABC_2_transport"/>
</dbReference>
<dbReference type="AlphaFoldDB" id="A0A844G309"/>
<keyword evidence="5" id="KW-0762">Sugar transport</keyword>
<keyword evidence="9" id="KW-0625">Polysaccharide transport</keyword>
<dbReference type="PROSITE" id="PS51012">
    <property type="entry name" value="ABC_TM2"/>
    <property type="match status" value="1"/>
</dbReference>
<evidence type="ECO:0000256" key="5">
    <source>
        <dbReference type="ARBA" id="ARBA00022597"/>
    </source>
</evidence>
<evidence type="ECO:0000256" key="7">
    <source>
        <dbReference type="ARBA" id="ARBA00022903"/>
    </source>
</evidence>
<evidence type="ECO:0000256" key="1">
    <source>
        <dbReference type="ARBA" id="ARBA00004651"/>
    </source>
</evidence>
<dbReference type="GO" id="GO:0015920">
    <property type="term" value="P:lipopolysaccharide transport"/>
    <property type="evidence" value="ECO:0007669"/>
    <property type="project" value="TreeGrafter"/>
</dbReference>
<evidence type="ECO:0000256" key="10">
    <source>
        <dbReference type="ARBA" id="ARBA00023136"/>
    </source>
</evidence>
<keyword evidence="14" id="KW-1185">Reference proteome</keyword>
<evidence type="ECO:0000256" key="11">
    <source>
        <dbReference type="RuleBase" id="RU361157"/>
    </source>
</evidence>
<evidence type="ECO:0000256" key="9">
    <source>
        <dbReference type="ARBA" id="ARBA00023047"/>
    </source>
</evidence>
<sequence>MCRSRNNMAMNRSFWSKIKPLFDPALGIRIIWKNRDLLEQLVRRNIHAKYRGSLFGILWSFILPLLMLAVYTFVFTVIFQSRWGGEENSRSAYAIIMLCGLATFNIFSESLGTCCGEITKQQNYVKKVVFPLEILPIARVFSSLVLGLAWFVLLFIAVVLAKGTVYWTMLLLPLPILAVVLLSLGVGLFMASIGVYIRDIQQCVAVIIRVLFFITPIFYPINAVPPGFRFIIRFNPLAYIIEETRKVFWYGMTPNWTIMLTTIAACALCAHLGLVWFIKTKKGFADVI</sequence>
<dbReference type="PANTHER" id="PTHR30413">
    <property type="entry name" value="INNER MEMBRANE TRANSPORT PERMEASE"/>
    <property type="match status" value="1"/>
</dbReference>
<evidence type="ECO:0000256" key="3">
    <source>
        <dbReference type="ARBA" id="ARBA00022448"/>
    </source>
</evidence>
<dbReference type="GO" id="GO:0043190">
    <property type="term" value="C:ATP-binding cassette (ABC) transporter complex"/>
    <property type="evidence" value="ECO:0007669"/>
    <property type="project" value="InterPro"/>
</dbReference>
<evidence type="ECO:0000313" key="14">
    <source>
        <dbReference type="Proteomes" id="UP000435649"/>
    </source>
</evidence>
<dbReference type="PANTHER" id="PTHR30413:SF10">
    <property type="entry name" value="CAPSULE POLYSACCHARIDE EXPORT INNER-MEMBRANE PROTEIN CTRC"/>
    <property type="match status" value="1"/>
</dbReference>
<dbReference type="InterPro" id="IPR013525">
    <property type="entry name" value="ABC2_TM"/>
</dbReference>
<keyword evidence="7" id="KW-0972">Capsule biogenesis/degradation</keyword>
<keyword evidence="4 11" id="KW-1003">Cell membrane</keyword>
<feature type="transmembrane region" description="Helical" evidence="11">
    <location>
        <begin position="166"/>
        <end position="191"/>
    </location>
</feature>
<keyword evidence="10 11" id="KW-0472">Membrane</keyword>
<dbReference type="EMBL" id="VUNS01000006">
    <property type="protein sequence ID" value="MST96918.1"/>
    <property type="molecule type" value="Genomic_DNA"/>
</dbReference>
<reference evidence="13 14" key="1">
    <citation type="submission" date="2019-08" db="EMBL/GenBank/DDBJ databases">
        <title>In-depth cultivation of the pig gut microbiome towards novel bacterial diversity and tailored functional studies.</title>
        <authorList>
            <person name="Wylensek D."/>
            <person name="Hitch T.C.A."/>
            <person name="Clavel T."/>
        </authorList>
    </citation>
    <scope>NUCLEOTIDE SEQUENCE [LARGE SCALE GENOMIC DNA]</scope>
    <source>
        <strain evidence="13 14">BBE-744-WT-12</strain>
    </source>
</reference>
<dbReference type="InterPro" id="IPR047817">
    <property type="entry name" value="ABC2_TM_bact-type"/>
</dbReference>